<dbReference type="STRING" id="1423778.FC70_GL000405"/>
<dbReference type="PROSITE" id="PS51704">
    <property type="entry name" value="GP_PDE"/>
    <property type="match status" value="1"/>
</dbReference>
<evidence type="ECO:0000313" key="4">
    <source>
        <dbReference type="Proteomes" id="UP000051697"/>
    </source>
</evidence>
<dbReference type="InterPro" id="IPR030395">
    <property type="entry name" value="GP_PDE_dom"/>
</dbReference>
<dbReference type="AlphaFoldDB" id="A0A0R1RXT1"/>
<dbReference type="Gene3D" id="3.20.20.190">
    <property type="entry name" value="Phosphatidylinositol (PI) phosphodiesterase"/>
    <property type="match status" value="1"/>
</dbReference>
<name>A0A0R1RXT1_9LACO</name>
<reference evidence="3 4" key="1">
    <citation type="journal article" date="2015" name="Genome Announc.">
        <title>Expanding the biotechnology potential of lactobacilli through comparative genomics of 213 strains and associated genera.</title>
        <authorList>
            <person name="Sun Z."/>
            <person name="Harris H.M."/>
            <person name="McCann A."/>
            <person name="Guo C."/>
            <person name="Argimon S."/>
            <person name="Zhang W."/>
            <person name="Yang X."/>
            <person name="Jeffery I.B."/>
            <person name="Cooney J.C."/>
            <person name="Kagawa T.F."/>
            <person name="Liu W."/>
            <person name="Song Y."/>
            <person name="Salvetti E."/>
            <person name="Wrobel A."/>
            <person name="Rasinkangas P."/>
            <person name="Parkhill J."/>
            <person name="Rea M.C."/>
            <person name="O'Sullivan O."/>
            <person name="Ritari J."/>
            <person name="Douillard F.P."/>
            <person name="Paul Ross R."/>
            <person name="Yang R."/>
            <person name="Briner A.E."/>
            <person name="Felis G.E."/>
            <person name="de Vos W.M."/>
            <person name="Barrangou R."/>
            <person name="Klaenhammer T.R."/>
            <person name="Caufield P.W."/>
            <person name="Cui Y."/>
            <person name="Zhang H."/>
            <person name="O'Toole P.W."/>
        </authorList>
    </citation>
    <scope>NUCLEOTIDE SEQUENCE [LARGE SCALE GENOMIC DNA]</scope>
    <source>
        <strain evidence="3 4">DSM 15707</strain>
    </source>
</reference>
<feature type="domain" description="GP-PDE" evidence="2">
    <location>
        <begin position="163"/>
        <end position="391"/>
    </location>
</feature>
<sequence length="410" mass="45808">MLPLGGLGTAGYLFANLPFPEQIVRLVNLHRVAVGIPAIILYLFLWFIWLKVTKNHNSFRLKRKLTLKLIVVILGCISLLMLLLLTNFRISFIDDQILGSVILLIGMLLAASILSTLLYLHFGMYYSKLSSQPNLGGWGLIIAAFATVSFGLVGLNPQTQQEPIVIAHRGVDSNNGVQNSLQSLIKTGQENKYIEMDIQMSHDNQFVLMHDPNLKKLAGKNQTVETDEFADLKKIKLHENGYVASVTTLDQYLNKANELNNQLIIELKPQAIAPQIVANKFNQQYGLKTIKSGAIVHSVDSEIVSAVKKINPNIKVGLIRPFVLSELPTKGISFYSLDYRTINQTIVTKAHDQDKKVYVWTVNSPTVARRMVSLGVDGIITDQSSLIKRVLKEKTNLVVEQAKNIIWQLI</sequence>
<keyword evidence="1" id="KW-0472">Membrane</keyword>
<evidence type="ECO:0000256" key="1">
    <source>
        <dbReference type="SAM" id="Phobius"/>
    </source>
</evidence>
<feature type="transmembrane region" description="Helical" evidence="1">
    <location>
        <begin position="65"/>
        <end position="85"/>
    </location>
</feature>
<dbReference type="GO" id="GO:0008081">
    <property type="term" value="F:phosphoric diester hydrolase activity"/>
    <property type="evidence" value="ECO:0007669"/>
    <property type="project" value="InterPro"/>
</dbReference>
<feature type="transmembrane region" description="Helical" evidence="1">
    <location>
        <begin position="135"/>
        <end position="155"/>
    </location>
</feature>
<comment type="caution">
    <text evidence="3">The sequence shown here is derived from an EMBL/GenBank/DDBJ whole genome shotgun (WGS) entry which is preliminary data.</text>
</comment>
<dbReference type="InterPro" id="IPR017946">
    <property type="entry name" value="PLC-like_Pdiesterase_TIM-brl"/>
</dbReference>
<dbReference type="PATRIC" id="fig|1423778.4.peg.424"/>
<dbReference type="PANTHER" id="PTHR46211:SF8">
    <property type="entry name" value="PHOSPHODIESTERASE"/>
    <property type="match status" value="1"/>
</dbReference>
<keyword evidence="1" id="KW-0812">Transmembrane</keyword>
<proteinExistence type="predicted"/>
<organism evidence="3 4">
    <name type="scientific">Paucilactobacillus oligofermentans DSM 15707 = LMG 22743</name>
    <dbReference type="NCBI Taxonomy" id="1423778"/>
    <lineage>
        <taxon>Bacteria</taxon>
        <taxon>Bacillati</taxon>
        <taxon>Bacillota</taxon>
        <taxon>Bacilli</taxon>
        <taxon>Lactobacillales</taxon>
        <taxon>Lactobacillaceae</taxon>
        <taxon>Paucilactobacillus</taxon>
    </lineage>
</organism>
<keyword evidence="4" id="KW-1185">Reference proteome</keyword>
<keyword evidence="1" id="KW-1133">Transmembrane helix</keyword>
<dbReference type="GO" id="GO:0006629">
    <property type="term" value="P:lipid metabolic process"/>
    <property type="evidence" value="ECO:0007669"/>
    <property type="project" value="InterPro"/>
</dbReference>
<gene>
    <name evidence="3" type="ORF">FC70_GL000405</name>
</gene>
<protein>
    <submittedName>
        <fullName evidence="3">Glycerophosphoryl diester phosphodiesterase</fullName>
    </submittedName>
</protein>
<dbReference type="Pfam" id="PF03009">
    <property type="entry name" value="GDPD"/>
    <property type="match status" value="1"/>
</dbReference>
<accession>A0A0R1RXT1</accession>
<dbReference type="EMBL" id="AZFE01000003">
    <property type="protein sequence ID" value="KRL57931.1"/>
    <property type="molecule type" value="Genomic_DNA"/>
</dbReference>
<evidence type="ECO:0000313" key="3">
    <source>
        <dbReference type="EMBL" id="KRL57931.1"/>
    </source>
</evidence>
<dbReference type="Proteomes" id="UP000051697">
    <property type="component" value="Unassembled WGS sequence"/>
</dbReference>
<evidence type="ECO:0000259" key="2">
    <source>
        <dbReference type="PROSITE" id="PS51704"/>
    </source>
</evidence>
<dbReference type="PANTHER" id="PTHR46211">
    <property type="entry name" value="GLYCEROPHOSPHORYL DIESTER PHOSPHODIESTERASE"/>
    <property type="match status" value="1"/>
</dbReference>
<dbReference type="SUPFAM" id="SSF51695">
    <property type="entry name" value="PLC-like phosphodiesterases"/>
    <property type="match status" value="1"/>
</dbReference>
<feature type="transmembrane region" description="Helical" evidence="1">
    <location>
        <begin position="97"/>
        <end position="123"/>
    </location>
</feature>
<feature type="transmembrane region" description="Helical" evidence="1">
    <location>
        <begin position="32"/>
        <end position="53"/>
    </location>
</feature>
<dbReference type="CDD" id="cd08579">
    <property type="entry name" value="GDPD_memb_like"/>
    <property type="match status" value="1"/>
</dbReference>